<dbReference type="InterPro" id="IPR005119">
    <property type="entry name" value="LysR_subst-bd"/>
</dbReference>
<dbReference type="Gene3D" id="1.10.10.10">
    <property type="entry name" value="Winged helix-like DNA-binding domain superfamily/Winged helix DNA-binding domain"/>
    <property type="match status" value="1"/>
</dbReference>
<keyword evidence="2" id="KW-0805">Transcription regulation</keyword>
<dbReference type="RefSeq" id="WP_206370414.1">
    <property type="nucleotide sequence ID" value="NZ_CAWPTM010000061.1"/>
</dbReference>
<accession>A0ABS3A2K9</accession>
<dbReference type="InterPro" id="IPR058163">
    <property type="entry name" value="LysR-type_TF_proteobact-type"/>
</dbReference>
<evidence type="ECO:0000256" key="2">
    <source>
        <dbReference type="ARBA" id="ARBA00023015"/>
    </source>
</evidence>
<proteinExistence type="inferred from homology"/>
<evidence type="ECO:0000256" key="1">
    <source>
        <dbReference type="ARBA" id="ARBA00009437"/>
    </source>
</evidence>
<evidence type="ECO:0000313" key="6">
    <source>
        <dbReference type="EMBL" id="MBN3578638.1"/>
    </source>
</evidence>
<comment type="caution">
    <text evidence="6">The sequence shown here is derived from an EMBL/GenBank/DDBJ whole genome shotgun (WGS) entry which is preliminary data.</text>
</comment>
<dbReference type="InterPro" id="IPR036388">
    <property type="entry name" value="WH-like_DNA-bd_sf"/>
</dbReference>
<feature type="domain" description="HTH lysR-type" evidence="5">
    <location>
        <begin position="1"/>
        <end position="59"/>
    </location>
</feature>
<evidence type="ECO:0000256" key="3">
    <source>
        <dbReference type="ARBA" id="ARBA00023125"/>
    </source>
</evidence>
<dbReference type="EMBL" id="JAFHLB010000016">
    <property type="protein sequence ID" value="MBN3578638.1"/>
    <property type="molecule type" value="Genomic_DNA"/>
</dbReference>
<comment type="similarity">
    <text evidence="1">Belongs to the LysR transcriptional regulatory family.</text>
</comment>
<sequence>MDKLRALRFFITTLDTGSFAATAKKYGTDPSTVSKAVNRLESDLGIQLFLRSTRQLNLTLAGQQYEQTARHVLNELITCEKDLKQANSSPSGTLKLNLPVSYGRRYIQPLLKEFRYQYPNIDLDICYDDSYIDMVDQGVDVSIRSGVVQDRQLIARQLSPIDYLICASKEYLKQHGAPKGPQDFHHHTWIRFRFRQTGRLLGLKLASTEHIHSIESAQNIVVNDGESMAELCAQGLGLTQIPHFIARDWLKSEQLIPIFPSFRPPNEGVYILYHQREYMPLRVKLFVDFVVKSIQSQGETPRHTWAKHLDIKLPR</sequence>
<dbReference type="PROSITE" id="PS50931">
    <property type="entry name" value="HTH_LYSR"/>
    <property type="match status" value="1"/>
</dbReference>
<evidence type="ECO:0000313" key="7">
    <source>
        <dbReference type="Proteomes" id="UP000779070"/>
    </source>
</evidence>
<dbReference type="Pfam" id="PF03466">
    <property type="entry name" value="LysR_substrate"/>
    <property type="match status" value="1"/>
</dbReference>
<protein>
    <submittedName>
        <fullName evidence="6">LysR family transcriptional regulator</fullName>
    </submittedName>
</protein>
<evidence type="ECO:0000259" key="5">
    <source>
        <dbReference type="PROSITE" id="PS50931"/>
    </source>
</evidence>
<reference evidence="6 7" key="1">
    <citation type="submission" date="2021-02" db="EMBL/GenBank/DDBJ databases">
        <title>Draft Genome Sequences of 5 Vibrio neptunius Strains Isolated From of Bivalve Hatcheries.</title>
        <authorList>
            <person name="Galvis F."/>
            <person name="Barja J.L."/>
            <person name="Lemos M.L."/>
            <person name="Balado M."/>
        </authorList>
    </citation>
    <scope>NUCLEOTIDE SEQUENCE [LARGE SCALE GENOMIC DNA]</scope>
    <source>
        <strain evidence="6 7">PP-145.98</strain>
    </source>
</reference>
<dbReference type="SUPFAM" id="SSF46785">
    <property type="entry name" value="Winged helix' DNA-binding domain"/>
    <property type="match status" value="1"/>
</dbReference>
<dbReference type="PANTHER" id="PTHR30537">
    <property type="entry name" value="HTH-TYPE TRANSCRIPTIONAL REGULATOR"/>
    <property type="match status" value="1"/>
</dbReference>
<dbReference type="InterPro" id="IPR036390">
    <property type="entry name" value="WH_DNA-bd_sf"/>
</dbReference>
<organism evidence="6 7">
    <name type="scientific">Vibrio neptunius</name>
    <dbReference type="NCBI Taxonomy" id="170651"/>
    <lineage>
        <taxon>Bacteria</taxon>
        <taxon>Pseudomonadati</taxon>
        <taxon>Pseudomonadota</taxon>
        <taxon>Gammaproteobacteria</taxon>
        <taxon>Vibrionales</taxon>
        <taxon>Vibrionaceae</taxon>
        <taxon>Vibrio</taxon>
    </lineage>
</organism>
<dbReference type="Proteomes" id="UP000779070">
    <property type="component" value="Unassembled WGS sequence"/>
</dbReference>
<dbReference type="CDD" id="cd08422">
    <property type="entry name" value="PBP2_CrgA_like"/>
    <property type="match status" value="1"/>
</dbReference>
<gene>
    <name evidence="6" type="ORF">JYA62_13295</name>
</gene>
<evidence type="ECO:0000256" key="4">
    <source>
        <dbReference type="ARBA" id="ARBA00023163"/>
    </source>
</evidence>
<keyword evidence="4" id="KW-0804">Transcription</keyword>
<keyword evidence="7" id="KW-1185">Reference proteome</keyword>
<dbReference type="SUPFAM" id="SSF53850">
    <property type="entry name" value="Periplasmic binding protein-like II"/>
    <property type="match status" value="1"/>
</dbReference>
<dbReference type="Pfam" id="PF00126">
    <property type="entry name" value="HTH_1"/>
    <property type="match status" value="1"/>
</dbReference>
<dbReference type="Gene3D" id="3.40.190.290">
    <property type="match status" value="1"/>
</dbReference>
<keyword evidence="3" id="KW-0238">DNA-binding</keyword>
<dbReference type="InterPro" id="IPR000847">
    <property type="entry name" value="LysR_HTH_N"/>
</dbReference>
<name>A0ABS3A2K9_9VIBR</name>
<dbReference type="PANTHER" id="PTHR30537:SF72">
    <property type="entry name" value="LYSR FAMILY TRANSCRIPTIONAL REGULATOR"/>
    <property type="match status" value="1"/>
</dbReference>